<dbReference type="OrthoDB" id="88881at2759"/>
<dbReference type="AlphaFoldDB" id="A0A0C2MDU8"/>
<dbReference type="EMBL" id="JWZT01003910">
    <property type="protein sequence ID" value="KII65326.1"/>
    <property type="molecule type" value="Genomic_DNA"/>
</dbReference>
<reference evidence="1 2" key="1">
    <citation type="journal article" date="2014" name="Genome Biol. Evol.">
        <title>The genome of the myxosporean Thelohanellus kitauei shows adaptations to nutrient acquisition within its fish host.</title>
        <authorList>
            <person name="Yang Y."/>
            <person name="Xiong J."/>
            <person name="Zhou Z."/>
            <person name="Huo F."/>
            <person name="Miao W."/>
            <person name="Ran C."/>
            <person name="Liu Y."/>
            <person name="Zhang J."/>
            <person name="Feng J."/>
            <person name="Wang M."/>
            <person name="Wang M."/>
            <person name="Wang L."/>
            <person name="Yao B."/>
        </authorList>
    </citation>
    <scope>NUCLEOTIDE SEQUENCE [LARGE SCALE GENOMIC DNA]</scope>
    <source>
        <strain evidence="1">Wuqing</strain>
    </source>
</reference>
<protein>
    <submittedName>
        <fullName evidence="1">Uncharacterized protein</fullName>
    </submittedName>
</protein>
<name>A0A0C2MDU8_THEKT</name>
<proteinExistence type="predicted"/>
<gene>
    <name evidence="1" type="ORF">RF11_02746</name>
</gene>
<keyword evidence="2" id="KW-1185">Reference proteome</keyword>
<dbReference type="Proteomes" id="UP000031668">
    <property type="component" value="Unassembled WGS sequence"/>
</dbReference>
<evidence type="ECO:0000313" key="2">
    <source>
        <dbReference type="Proteomes" id="UP000031668"/>
    </source>
</evidence>
<organism evidence="1 2">
    <name type="scientific">Thelohanellus kitauei</name>
    <name type="common">Myxosporean</name>
    <dbReference type="NCBI Taxonomy" id="669202"/>
    <lineage>
        <taxon>Eukaryota</taxon>
        <taxon>Metazoa</taxon>
        <taxon>Cnidaria</taxon>
        <taxon>Myxozoa</taxon>
        <taxon>Myxosporea</taxon>
        <taxon>Bivalvulida</taxon>
        <taxon>Platysporina</taxon>
        <taxon>Myxobolidae</taxon>
        <taxon>Thelohanellus</taxon>
    </lineage>
</organism>
<accession>A0A0C2MDU8</accession>
<sequence length="124" mass="14480">MVQFSKPYIPKPDIYIDVSLLTIIIFRTHSWAPRGQTLNTVLSPKRRNVTMILAMNSLNVSHCEDITSSVNGDLFNEFKIQFFTTLGNTEQFRFVMDNEIFIIWHILSREPFMTVGAFHLIHKF</sequence>
<evidence type="ECO:0000313" key="1">
    <source>
        <dbReference type="EMBL" id="KII65326.1"/>
    </source>
</evidence>
<comment type="caution">
    <text evidence="1">The sequence shown here is derived from an EMBL/GenBank/DDBJ whole genome shotgun (WGS) entry which is preliminary data.</text>
</comment>